<dbReference type="OrthoDB" id="2160351at2759"/>
<dbReference type="InterPro" id="IPR031774">
    <property type="entry name" value="SF3A3_dom"/>
</dbReference>
<proteinExistence type="predicted"/>
<dbReference type="PROSITE" id="PS00028">
    <property type="entry name" value="ZINC_FINGER_C2H2_1"/>
    <property type="match status" value="1"/>
</dbReference>
<organism evidence="5 6">
    <name type="scientific">Huiozyma naganishii (strain ATCC MYA-139 / BCRC 22969 / CBS 8797 / KCTC 17520 / NBRC 10181 / NCYC 3082 / Yp74L-3)</name>
    <name type="common">Yeast</name>
    <name type="synonym">Kazachstania naganishii</name>
    <dbReference type="NCBI Taxonomy" id="1071383"/>
    <lineage>
        <taxon>Eukaryota</taxon>
        <taxon>Fungi</taxon>
        <taxon>Dikarya</taxon>
        <taxon>Ascomycota</taxon>
        <taxon>Saccharomycotina</taxon>
        <taxon>Saccharomycetes</taxon>
        <taxon>Saccharomycetales</taxon>
        <taxon>Saccharomycetaceae</taxon>
        <taxon>Huiozyma</taxon>
    </lineage>
</organism>
<evidence type="ECO:0000313" key="5">
    <source>
        <dbReference type="EMBL" id="CCK72477.1"/>
    </source>
</evidence>
<feature type="domain" description="C2H2-type" evidence="4">
    <location>
        <begin position="283"/>
        <end position="305"/>
    </location>
</feature>
<evidence type="ECO:0000259" key="4">
    <source>
        <dbReference type="PROSITE" id="PS00028"/>
    </source>
</evidence>
<dbReference type="InterPro" id="IPR031590">
    <property type="entry name" value="PRP9_N"/>
</dbReference>
<dbReference type="InterPro" id="IPR024598">
    <property type="entry name" value="SF3a60/Prp9_C"/>
</dbReference>
<evidence type="ECO:0000313" key="6">
    <source>
        <dbReference type="Proteomes" id="UP000006310"/>
    </source>
</evidence>
<dbReference type="KEGG" id="kng:KNAG_0K01120"/>
<accession>J7S3A2</accession>
<dbReference type="Pfam" id="PF16837">
    <property type="entry name" value="SF3A3"/>
    <property type="match status" value="1"/>
</dbReference>
<evidence type="ECO:0000256" key="1">
    <source>
        <dbReference type="ARBA" id="ARBA00004123"/>
    </source>
</evidence>
<dbReference type="GO" id="GO:0003723">
    <property type="term" value="F:RNA binding"/>
    <property type="evidence" value="ECO:0007669"/>
    <property type="project" value="EnsemblFungi"/>
</dbReference>
<dbReference type="Pfam" id="PF11931">
    <property type="entry name" value="SF3a60_Prp9_C"/>
    <property type="match status" value="1"/>
</dbReference>
<dbReference type="GeneID" id="34528244"/>
<evidence type="ECO:0000256" key="2">
    <source>
        <dbReference type="ARBA" id="ARBA00023242"/>
    </source>
</evidence>
<dbReference type="AlphaFoldDB" id="J7S3A2"/>
<protein>
    <recommendedName>
        <fullName evidence="4">C2H2-type domain-containing protein</fullName>
    </recommendedName>
</protein>
<dbReference type="GO" id="GO:0000974">
    <property type="term" value="C:Prp19 complex"/>
    <property type="evidence" value="ECO:0007669"/>
    <property type="project" value="EnsemblFungi"/>
</dbReference>
<keyword evidence="2" id="KW-0539">Nucleus</keyword>
<dbReference type="RefSeq" id="XP_022466722.1">
    <property type="nucleotide sequence ID" value="XM_022610424.1"/>
</dbReference>
<dbReference type="Proteomes" id="UP000006310">
    <property type="component" value="Chromosome 11"/>
</dbReference>
<dbReference type="GO" id="GO:0071004">
    <property type="term" value="C:U2-type prespliceosome"/>
    <property type="evidence" value="ECO:0007669"/>
    <property type="project" value="EnsemblFungi"/>
</dbReference>
<feature type="region of interest" description="Disordered" evidence="3">
    <location>
        <begin position="366"/>
        <end position="391"/>
    </location>
</feature>
<dbReference type="PANTHER" id="PTHR12786">
    <property type="entry name" value="SPLICING FACTOR SF3A-RELATED"/>
    <property type="match status" value="1"/>
</dbReference>
<sequence length="527" mass="61199">MGLDERVSLIRQLEILEDAIAARFQRNPALYYNSVPMLKKLTMQAEPKVCPPQDHVTKNKVYRVEKSARKVKQVATQQHEIKLFLQDRTDILNKLSRAQESGPGESQYKNLDEFKTAINGLTESNIPKRSGLQSEKDQYAMFSSSIEKPPTNILSARALELDINAIFNREEQYGTYIQLENYHPMWLELMKEPSVTVLQYLESLERMFLNADDKTSYLTSPPIDRDNKQYLRFLERLGLYLKTYIAKKFPLIDQHLVEDYLLDHFKNRYVNKPVSTDQNTQFCPVCDKRYEGMQLFNDHLLNKFHAQQRGKRLPLLQAEFRVSVYLTALSKEFKDSKNFMERKLAFTYAERQEELQRLTTEYEAPNYNPALEHEDNPAETDKNKNGKTHSENKQTAELESMFTNMPLGPDGMPIPLWLYKLQGLDVKYTCEICGNAEFKGRRAYQKHFHEPLHEYRLKCLGITRSKAFDGIALIEEAQELWAKISGKSTSARAGSDDSLKLEIEVEDEDGNVMSQTVYQDLKRQGLL</sequence>
<name>J7S3A2_HUIN7</name>
<comment type="subcellular location">
    <subcellularLocation>
        <location evidence="1">Nucleus</location>
    </subcellularLocation>
</comment>
<dbReference type="GO" id="GO:0000395">
    <property type="term" value="P:mRNA 5'-splice site recognition"/>
    <property type="evidence" value="ECO:0007669"/>
    <property type="project" value="EnsemblFungi"/>
</dbReference>
<keyword evidence="6" id="KW-1185">Reference proteome</keyword>
<reference evidence="6" key="2">
    <citation type="submission" date="2012-08" db="EMBL/GenBank/DDBJ databases">
        <title>Genome sequence of Kazachstania naganishii.</title>
        <authorList>
            <person name="Gordon J.L."/>
            <person name="Armisen D."/>
            <person name="Proux-Wera E."/>
            <person name="OhEigeartaigh S.S."/>
            <person name="Byrne K.P."/>
            <person name="Wolfe K.H."/>
        </authorList>
    </citation>
    <scope>NUCLEOTIDE SEQUENCE [LARGE SCALE GENOMIC DNA]</scope>
    <source>
        <strain evidence="6">ATCC MYA-139 / BCRC 22969 / CBS 8797 / CCRC 22969 / KCTC 17520 / NBRC 10181 / NCYC 3082</strain>
    </source>
</reference>
<dbReference type="PANTHER" id="PTHR12786:SF2">
    <property type="entry name" value="SPLICING FACTOR 3A SUBUNIT 3"/>
    <property type="match status" value="1"/>
</dbReference>
<dbReference type="HOGENOM" id="CLU_027160_1_1_1"/>
<reference evidence="5 6" key="1">
    <citation type="journal article" date="2011" name="Proc. Natl. Acad. Sci. U.S.A.">
        <title>Evolutionary erosion of yeast sex chromosomes by mating-type switching accidents.</title>
        <authorList>
            <person name="Gordon J.L."/>
            <person name="Armisen D."/>
            <person name="Proux-Wera E."/>
            <person name="Oheigeartaigh S.S."/>
            <person name="Byrne K.P."/>
            <person name="Wolfe K.H."/>
        </authorList>
    </citation>
    <scope>NUCLEOTIDE SEQUENCE [LARGE SCALE GENOMIC DNA]</scope>
    <source>
        <strain evidence="6">ATCC MYA-139 / BCRC 22969 / CBS 8797 / CCRC 22969 / KCTC 17520 / NBRC 10181 / NCYC 3082</strain>
    </source>
</reference>
<feature type="compositionally biased region" description="Basic and acidic residues" evidence="3">
    <location>
        <begin position="371"/>
        <end position="391"/>
    </location>
</feature>
<dbReference type="Pfam" id="PF16958">
    <property type="entry name" value="PRP9_N"/>
    <property type="match status" value="1"/>
</dbReference>
<dbReference type="eggNOG" id="KOG2636">
    <property type="taxonomic scope" value="Eukaryota"/>
</dbReference>
<gene>
    <name evidence="5" type="primary">KNAG0K01120</name>
    <name evidence="5" type="ordered locus">KNAG_0K01120</name>
</gene>
<dbReference type="EMBL" id="HE978324">
    <property type="protein sequence ID" value="CCK72477.1"/>
    <property type="molecule type" value="Genomic_DNA"/>
</dbReference>
<evidence type="ECO:0000256" key="3">
    <source>
        <dbReference type="SAM" id="MobiDB-lite"/>
    </source>
</evidence>
<dbReference type="InterPro" id="IPR051421">
    <property type="entry name" value="RNA_Proc_DNA_Dmg_Regulator"/>
</dbReference>
<dbReference type="OMA" id="GPKAFQK"/>
<dbReference type="STRING" id="1071383.J7S3A2"/>
<dbReference type="InterPro" id="IPR013087">
    <property type="entry name" value="Znf_C2H2_type"/>
</dbReference>
<dbReference type="SMART" id="SM00355">
    <property type="entry name" value="ZnF_C2H2"/>
    <property type="match status" value="2"/>
</dbReference>